<dbReference type="SUPFAM" id="SSF52540">
    <property type="entry name" value="P-loop containing nucleoside triphosphate hydrolases"/>
    <property type="match status" value="1"/>
</dbReference>
<keyword evidence="6 9" id="KW-0315">Glutamine amidotransferase</keyword>
<accession>A0A9N9A6T1</accession>
<dbReference type="Gene3D" id="3.40.50.880">
    <property type="match status" value="2"/>
</dbReference>
<dbReference type="PANTHER" id="PTHR11550">
    <property type="entry name" value="CTP SYNTHASE"/>
    <property type="match status" value="1"/>
</dbReference>
<evidence type="ECO:0000256" key="7">
    <source>
        <dbReference type="ARBA" id="ARBA00022975"/>
    </source>
</evidence>
<dbReference type="EMBL" id="CAJVPS010000995">
    <property type="protein sequence ID" value="CAG8519104.1"/>
    <property type="molecule type" value="Genomic_DNA"/>
</dbReference>
<keyword evidence="5 9" id="KW-0067">ATP-binding</keyword>
<proteinExistence type="inferred from homology"/>
<organism evidence="12 13">
    <name type="scientific">Ambispora leptoticha</name>
    <dbReference type="NCBI Taxonomy" id="144679"/>
    <lineage>
        <taxon>Eukaryota</taxon>
        <taxon>Fungi</taxon>
        <taxon>Fungi incertae sedis</taxon>
        <taxon>Mucoromycota</taxon>
        <taxon>Glomeromycotina</taxon>
        <taxon>Glomeromycetes</taxon>
        <taxon>Archaeosporales</taxon>
        <taxon>Ambisporaceae</taxon>
        <taxon>Ambispora</taxon>
    </lineage>
</organism>
<evidence type="ECO:0000313" key="13">
    <source>
        <dbReference type="Proteomes" id="UP000789508"/>
    </source>
</evidence>
<keyword evidence="3 9" id="KW-0436">Ligase</keyword>
<evidence type="ECO:0000313" key="12">
    <source>
        <dbReference type="EMBL" id="CAG8519104.1"/>
    </source>
</evidence>
<dbReference type="Proteomes" id="UP000789508">
    <property type="component" value="Unassembled WGS sequence"/>
</dbReference>
<dbReference type="InterPro" id="IPR017926">
    <property type="entry name" value="GATASE"/>
</dbReference>
<dbReference type="AlphaFoldDB" id="A0A9N9A6T1"/>
<evidence type="ECO:0000256" key="8">
    <source>
        <dbReference type="ARBA" id="ARBA00047781"/>
    </source>
</evidence>
<reference evidence="12" key="1">
    <citation type="submission" date="2021-06" db="EMBL/GenBank/DDBJ databases">
        <authorList>
            <person name="Kallberg Y."/>
            <person name="Tangrot J."/>
            <person name="Rosling A."/>
        </authorList>
    </citation>
    <scope>NUCLEOTIDE SEQUENCE</scope>
    <source>
        <strain evidence="12">FL130A</strain>
    </source>
</reference>
<dbReference type="InterPro" id="IPR027417">
    <property type="entry name" value="P-loop_NTPase"/>
</dbReference>
<keyword evidence="4 9" id="KW-0547">Nucleotide-binding</keyword>
<dbReference type="InterPro" id="IPR017456">
    <property type="entry name" value="CTP_synthase_N"/>
</dbReference>
<dbReference type="CDD" id="cd03113">
    <property type="entry name" value="CTPS_N"/>
    <property type="match status" value="1"/>
</dbReference>
<dbReference type="PANTHER" id="PTHR11550:SF0">
    <property type="entry name" value="CTP SYNTHASE-RELATED"/>
    <property type="match status" value="1"/>
</dbReference>
<feature type="domain" description="Glutamine amidotransferase" evidence="10">
    <location>
        <begin position="586"/>
        <end position="671"/>
    </location>
</feature>
<dbReference type="EC" id="6.3.4.2" evidence="9"/>
<gene>
    <name evidence="12" type="ORF">ALEPTO_LOCUS4370</name>
</gene>
<comment type="catalytic activity">
    <reaction evidence="8 9">
        <text>UTP + L-glutamine + ATP + H2O = CTP + L-glutamate + ADP + phosphate + 2 H(+)</text>
        <dbReference type="Rhea" id="RHEA:26426"/>
        <dbReference type="ChEBI" id="CHEBI:15377"/>
        <dbReference type="ChEBI" id="CHEBI:15378"/>
        <dbReference type="ChEBI" id="CHEBI:29985"/>
        <dbReference type="ChEBI" id="CHEBI:30616"/>
        <dbReference type="ChEBI" id="CHEBI:37563"/>
        <dbReference type="ChEBI" id="CHEBI:43474"/>
        <dbReference type="ChEBI" id="CHEBI:46398"/>
        <dbReference type="ChEBI" id="CHEBI:58359"/>
        <dbReference type="ChEBI" id="CHEBI:456216"/>
        <dbReference type="EC" id="6.3.4.2"/>
    </reaction>
</comment>
<evidence type="ECO:0000259" key="10">
    <source>
        <dbReference type="Pfam" id="PF00117"/>
    </source>
</evidence>
<comment type="caution">
    <text evidence="12">The sequence shown here is derived from an EMBL/GenBank/DDBJ whole genome shotgun (WGS) entry which is preliminary data.</text>
</comment>
<evidence type="ECO:0000256" key="5">
    <source>
        <dbReference type="ARBA" id="ARBA00022840"/>
    </source>
</evidence>
<evidence type="ECO:0000256" key="3">
    <source>
        <dbReference type="ARBA" id="ARBA00022598"/>
    </source>
</evidence>
<protein>
    <recommendedName>
        <fullName evidence="9">CTP synthase</fullName>
        <ecNumber evidence="9">6.3.4.2</ecNumber>
    </recommendedName>
    <alternativeName>
        <fullName evidence="9">UTP--ammonia ligase</fullName>
    </alternativeName>
</protein>
<dbReference type="GO" id="GO:0003883">
    <property type="term" value="F:CTP synthase activity"/>
    <property type="evidence" value="ECO:0007669"/>
    <property type="project" value="UniProtKB-UniRule"/>
</dbReference>
<dbReference type="CDD" id="cd01746">
    <property type="entry name" value="GATase1_CTP_Synthase"/>
    <property type="match status" value="1"/>
</dbReference>
<keyword evidence="7 9" id="KW-0665">Pyrimidine biosynthesis</keyword>
<dbReference type="Pfam" id="PF06418">
    <property type="entry name" value="CTP_synth_N"/>
    <property type="match status" value="1"/>
</dbReference>
<dbReference type="InterPro" id="IPR033828">
    <property type="entry name" value="GATase1_CTP_Synthase"/>
</dbReference>
<comment type="function">
    <text evidence="9">Catalyzes the ATP-dependent amination of UTP to CTP with either L-glutamine or ammonia as the source of nitrogen.</text>
</comment>
<dbReference type="PROSITE" id="PS51273">
    <property type="entry name" value="GATASE_TYPE_1"/>
    <property type="match status" value="1"/>
</dbReference>
<dbReference type="NCBIfam" id="NF003792">
    <property type="entry name" value="PRK05380.1"/>
    <property type="match status" value="1"/>
</dbReference>
<feature type="domain" description="Glutamine amidotransferase" evidence="10">
    <location>
        <begin position="317"/>
        <end position="492"/>
    </location>
</feature>
<dbReference type="OrthoDB" id="1739076at2759"/>
<dbReference type="InterPro" id="IPR004468">
    <property type="entry name" value="CTP_synthase"/>
</dbReference>
<dbReference type="GO" id="GO:0005737">
    <property type="term" value="C:cytoplasm"/>
    <property type="evidence" value="ECO:0007669"/>
    <property type="project" value="TreeGrafter"/>
</dbReference>
<dbReference type="GO" id="GO:0042802">
    <property type="term" value="F:identical protein binding"/>
    <property type="evidence" value="ECO:0007669"/>
    <property type="project" value="TreeGrafter"/>
</dbReference>
<dbReference type="GO" id="GO:0019856">
    <property type="term" value="P:pyrimidine nucleobase biosynthetic process"/>
    <property type="evidence" value="ECO:0007669"/>
    <property type="project" value="TreeGrafter"/>
</dbReference>
<comment type="pathway">
    <text evidence="1 9">Pyrimidine metabolism; CTP biosynthesis via de novo pathway; CTP from UDP: step 2/2.</text>
</comment>
<comment type="similarity">
    <text evidence="2 9">Belongs to the CTP synthase family.</text>
</comment>
<keyword evidence="13" id="KW-1185">Reference proteome</keyword>
<dbReference type="Gene3D" id="3.40.50.300">
    <property type="entry name" value="P-loop containing nucleotide triphosphate hydrolases"/>
    <property type="match status" value="1"/>
</dbReference>
<dbReference type="SUPFAM" id="SSF52317">
    <property type="entry name" value="Class I glutamine amidotransferase-like"/>
    <property type="match status" value="2"/>
</dbReference>
<name>A0A9N9A6T1_9GLOM</name>
<evidence type="ECO:0000256" key="9">
    <source>
        <dbReference type="RuleBase" id="RU810713"/>
    </source>
</evidence>
<sequence length="700" mass="78441">MKYVLILGGVISGIGKGVIASSTGLLLKTLGLKVTAIKIDPYINVDAGTMNPIEHGEIFVLNDGAEVDLDLGNYERFLDITLTRDNNITSGKIFQTVIEKERRGDYLGQNVQSVPHVTDAIQNWIERVAKIPVDQSSQEPDICIIELGGTIGDFESAPYIEALRQFQYRVGRENFAVIQVSLVPVLGVVGEQKTKPTQATVRQLRALGLKPDLIACRCAQALESRVKAKISTYCRVDLEQVLSVQDVSSTYKVPLLLKEQGTLNYLRKRLQLDKLCISPKNCESGEALFRDWKTLTETHASLKKTVTIALVGKYTYLQDSYLSVTQALEHASIACERKLIIKWIEATDLELETKENDPGKYREAWDNIFAAEGILVPGGFGHRGTEGKIAAAKWARENKVPYLGICLGLQIAVIEFARDVCGLIGKFQIDNDDAVPQSTIGICPKSKYANSEELDPETDHKVIVYMPEVSRTHLGGTMRLGLRPTKFQDGSESWSKICEYSILNIRLVIIEFHGLDIDNFISSLDKYYESDERTLVTARKFLDIQKENRINGTTENGMKLTETSTIRLGKSNTKITSNGFRVLENSLKGMESVRSSKTLIEERHRHRYEVNPVIVERLETQGLMFVGRDETGDRMEILELKDHPFFVATQYHPEYLSRPLKPVPTFFGFIQASAGMMPLRKINGINKHLSNTNSHTHTKT</sequence>
<evidence type="ECO:0000256" key="2">
    <source>
        <dbReference type="ARBA" id="ARBA00007533"/>
    </source>
</evidence>
<dbReference type="FunFam" id="3.40.50.300:FF:000207">
    <property type="entry name" value="CTP synthase"/>
    <property type="match status" value="1"/>
</dbReference>
<dbReference type="InterPro" id="IPR029062">
    <property type="entry name" value="Class_I_gatase-like"/>
</dbReference>
<evidence type="ECO:0000256" key="4">
    <source>
        <dbReference type="ARBA" id="ARBA00022741"/>
    </source>
</evidence>
<evidence type="ECO:0000256" key="1">
    <source>
        <dbReference type="ARBA" id="ARBA00005171"/>
    </source>
</evidence>
<dbReference type="GO" id="GO:0097268">
    <property type="term" value="C:cytoophidium"/>
    <property type="evidence" value="ECO:0007669"/>
    <property type="project" value="TreeGrafter"/>
</dbReference>
<dbReference type="GO" id="GO:0005524">
    <property type="term" value="F:ATP binding"/>
    <property type="evidence" value="ECO:0007669"/>
    <property type="project" value="UniProtKB-KW"/>
</dbReference>
<evidence type="ECO:0000259" key="11">
    <source>
        <dbReference type="Pfam" id="PF06418"/>
    </source>
</evidence>
<feature type="domain" description="CTP synthase N-terminal" evidence="11">
    <location>
        <begin position="2"/>
        <end position="272"/>
    </location>
</feature>
<dbReference type="Pfam" id="PF00117">
    <property type="entry name" value="GATase"/>
    <property type="match status" value="2"/>
</dbReference>
<dbReference type="GO" id="GO:0044210">
    <property type="term" value="P:'de novo' CTP biosynthetic process"/>
    <property type="evidence" value="ECO:0007669"/>
    <property type="project" value="UniProtKB-UniRule"/>
</dbReference>
<dbReference type="NCBIfam" id="TIGR00337">
    <property type="entry name" value="PyrG"/>
    <property type="match status" value="1"/>
</dbReference>
<evidence type="ECO:0000256" key="6">
    <source>
        <dbReference type="ARBA" id="ARBA00022962"/>
    </source>
</evidence>